<evidence type="ECO:0000313" key="1">
    <source>
        <dbReference type="EMBL" id="AWP17004.1"/>
    </source>
</evidence>
<sequence>LLFRFKVNPSKCQVIPLYQQWHKISNSQRRSFSHGQHVSGDDGENATEQYFLSSTRWEVPALI</sequence>
<dbReference type="Proteomes" id="UP000246464">
    <property type="component" value="Chromosome 18"/>
</dbReference>
<evidence type="ECO:0000313" key="2">
    <source>
        <dbReference type="Proteomes" id="UP000246464"/>
    </source>
</evidence>
<proteinExistence type="predicted"/>
<organism evidence="1 2">
    <name type="scientific">Scophthalmus maximus</name>
    <name type="common">Turbot</name>
    <name type="synonym">Psetta maxima</name>
    <dbReference type="NCBI Taxonomy" id="52904"/>
    <lineage>
        <taxon>Eukaryota</taxon>
        <taxon>Metazoa</taxon>
        <taxon>Chordata</taxon>
        <taxon>Craniata</taxon>
        <taxon>Vertebrata</taxon>
        <taxon>Euteleostomi</taxon>
        <taxon>Actinopterygii</taxon>
        <taxon>Neopterygii</taxon>
        <taxon>Teleostei</taxon>
        <taxon>Neoteleostei</taxon>
        <taxon>Acanthomorphata</taxon>
        <taxon>Carangaria</taxon>
        <taxon>Pleuronectiformes</taxon>
        <taxon>Pleuronectoidei</taxon>
        <taxon>Scophthalmidae</taxon>
        <taxon>Scophthalmus</taxon>
    </lineage>
</organism>
<dbReference type="AlphaFoldDB" id="A0A2U9CK84"/>
<gene>
    <name evidence="1" type="ORF">SMAX5B_000782</name>
</gene>
<feature type="non-terminal residue" evidence="1">
    <location>
        <position position="1"/>
    </location>
</feature>
<reference evidence="1 2" key="1">
    <citation type="submission" date="2017-12" db="EMBL/GenBank/DDBJ databases">
        <title>Integrating genomic resources of turbot (Scophthalmus maximus) in depth evaluation of genetic and physical mapping variation across individuals.</title>
        <authorList>
            <person name="Martinez P."/>
        </authorList>
    </citation>
    <scope>NUCLEOTIDE SEQUENCE [LARGE SCALE GENOMIC DNA]</scope>
</reference>
<dbReference type="EMBL" id="CP026260">
    <property type="protein sequence ID" value="AWP17004.1"/>
    <property type="molecule type" value="Genomic_DNA"/>
</dbReference>
<name>A0A2U9CK84_SCOMX</name>
<protein>
    <submittedName>
        <fullName evidence="1">Uncharacterized protein</fullName>
    </submittedName>
</protein>
<accession>A0A2U9CK84</accession>
<keyword evidence="2" id="KW-1185">Reference proteome</keyword>